<feature type="compositionally biased region" description="Low complexity" evidence="1">
    <location>
        <begin position="32"/>
        <end position="45"/>
    </location>
</feature>
<dbReference type="RefSeq" id="WP_027305022.1">
    <property type="nucleotide sequence ID" value="NZ_CP020867.1"/>
</dbReference>
<name>A0A1W6BUY6_9BACT</name>
<organism evidence="2 3">
    <name type="scientific">Campylobacter cuniculorum DSM 23162 = LMG 24588</name>
    <dbReference type="NCBI Taxonomy" id="1121267"/>
    <lineage>
        <taxon>Bacteria</taxon>
        <taxon>Pseudomonadati</taxon>
        <taxon>Campylobacterota</taxon>
        <taxon>Epsilonproteobacteria</taxon>
        <taxon>Campylobacterales</taxon>
        <taxon>Campylobacteraceae</taxon>
        <taxon>Campylobacter</taxon>
    </lineage>
</organism>
<gene>
    <name evidence="2" type="ORF">CCUN_0258</name>
</gene>
<reference evidence="2 3" key="1">
    <citation type="submission" date="2017-04" db="EMBL/GenBank/DDBJ databases">
        <title>Complete genome sequence of the Campylobacter cuniculorum type strain LMG24588.</title>
        <authorList>
            <person name="Miller W.G."/>
            <person name="Yee E."/>
            <person name="Revez J."/>
            <person name="Bono J.L."/>
            <person name="Rossi M."/>
        </authorList>
    </citation>
    <scope>NUCLEOTIDE SEQUENCE [LARGE SCALE GENOMIC DNA]</scope>
    <source>
        <strain evidence="2 3">LMG 24588</strain>
    </source>
</reference>
<dbReference type="EMBL" id="CP020867">
    <property type="protein sequence ID" value="ARJ55913.1"/>
    <property type="molecule type" value="Genomic_DNA"/>
</dbReference>
<proteinExistence type="predicted"/>
<accession>A0A1W6BUY6</accession>
<protein>
    <submittedName>
        <fullName evidence="2">Uncharacterized protein</fullName>
    </submittedName>
</protein>
<evidence type="ECO:0000313" key="2">
    <source>
        <dbReference type="EMBL" id="ARJ55913.1"/>
    </source>
</evidence>
<dbReference type="eggNOG" id="ENOG5030SKJ">
    <property type="taxonomic scope" value="Bacteria"/>
</dbReference>
<evidence type="ECO:0000313" key="3">
    <source>
        <dbReference type="Proteomes" id="UP000192902"/>
    </source>
</evidence>
<evidence type="ECO:0000256" key="1">
    <source>
        <dbReference type="SAM" id="MobiDB-lite"/>
    </source>
</evidence>
<dbReference type="AlphaFoldDB" id="A0A1W6BUY6"/>
<dbReference type="STRING" id="1121267.CCUN_0258"/>
<dbReference type="Proteomes" id="UP000192902">
    <property type="component" value="Chromosome"/>
</dbReference>
<sequence length="279" mass="30847">MDNNDLSNFLIPQEQDADTTQETSKDSKDSQDAQNNAEQNNAQESQVALTGVPYLDQKIQNGTLSAYDAYLANKYLGVNIGQLNLKANVDAQVKGDLKHTSITQTTKELGQMLTSLRDSDEVLKRSDLAGVYNGLVTGLNKKTGGFIGLDDERAKLDSAVMKMTYGVAGAMNDGKATNESRKEAKEVFGAGFRSQKELVARTAQAREAILNRVDSLLADLEAKGGQIGLDTQLINEIKAQKKKQNFLNSHLYGKKFNFETYEKSVYDDYIKNQFIRAKR</sequence>
<dbReference type="KEGG" id="ccun:CCUN_0258"/>
<feature type="region of interest" description="Disordered" evidence="1">
    <location>
        <begin position="1"/>
        <end position="45"/>
    </location>
</feature>